<dbReference type="PROSITE" id="PS00449">
    <property type="entry name" value="ATPASE_A"/>
    <property type="match status" value="1"/>
</dbReference>
<keyword evidence="6 11" id="KW-0375">Hydrogen ion transport</keyword>
<keyword evidence="8 11" id="KW-0406">Ion transport</keyword>
<evidence type="ECO:0000313" key="13">
    <source>
        <dbReference type="EMBL" id="MFC5178416.1"/>
    </source>
</evidence>
<dbReference type="PRINTS" id="PR00123">
    <property type="entry name" value="ATPASEA"/>
</dbReference>
<evidence type="ECO:0000256" key="8">
    <source>
        <dbReference type="ARBA" id="ARBA00023065"/>
    </source>
</evidence>
<dbReference type="Pfam" id="PF00119">
    <property type="entry name" value="ATP-synt_A"/>
    <property type="match status" value="1"/>
</dbReference>
<evidence type="ECO:0000256" key="6">
    <source>
        <dbReference type="ARBA" id="ARBA00022781"/>
    </source>
</evidence>
<organism evidence="13 14">
    <name type="scientific">Nocardioides taihuensis</name>
    <dbReference type="NCBI Taxonomy" id="1835606"/>
    <lineage>
        <taxon>Bacteria</taxon>
        <taxon>Bacillati</taxon>
        <taxon>Actinomycetota</taxon>
        <taxon>Actinomycetes</taxon>
        <taxon>Propionibacteriales</taxon>
        <taxon>Nocardioidaceae</taxon>
        <taxon>Nocardioides</taxon>
    </lineage>
</organism>
<evidence type="ECO:0000256" key="7">
    <source>
        <dbReference type="ARBA" id="ARBA00022989"/>
    </source>
</evidence>
<comment type="similarity">
    <text evidence="2 11 12">Belongs to the ATPase A chain family.</text>
</comment>
<feature type="transmembrane region" description="Helical" evidence="11">
    <location>
        <begin position="223"/>
        <end position="242"/>
    </location>
</feature>
<keyword evidence="5 11" id="KW-0812">Transmembrane</keyword>
<keyword evidence="3 11" id="KW-0813">Transport</keyword>
<evidence type="ECO:0000256" key="3">
    <source>
        <dbReference type="ARBA" id="ARBA00022448"/>
    </source>
</evidence>
<comment type="function">
    <text evidence="11 12">Key component of the proton channel; it plays a direct role in the translocation of protons across the membrane.</text>
</comment>
<evidence type="ECO:0000256" key="9">
    <source>
        <dbReference type="ARBA" id="ARBA00023136"/>
    </source>
</evidence>
<dbReference type="InterPro" id="IPR000568">
    <property type="entry name" value="ATP_synth_F0_asu"/>
</dbReference>
<keyword evidence="4 11" id="KW-0138">CF(0)</keyword>
<protein>
    <recommendedName>
        <fullName evidence="11 12">ATP synthase subunit a</fullName>
    </recommendedName>
    <alternativeName>
        <fullName evidence="11">ATP synthase F0 sector subunit a</fullName>
    </alternativeName>
    <alternativeName>
        <fullName evidence="11">F-ATPase subunit 6</fullName>
    </alternativeName>
</protein>
<feature type="transmembrane region" description="Helical" evidence="11">
    <location>
        <begin position="189"/>
        <end position="211"/>
    </location>
</feature>
<dbReference type="InterPro" id="IPR045082">
    <property type="entry name" value="ATP_syn_F0_a_bact/chloroplast"/>
</dbReference>
<evidence type="ECO:0000313" key="14">
    <source>
        <dbReference type="Proteomes" id="UP001596087"/>
    </source>
</evidence>
<proteinExistence type="inferred from homology"/>
<dbReference type="RefSeq" id="WP_378592012.1">
    <property type="nucleotide sequence ID" value="NZ_JBHSKD010000024.1"/>
</dbReference>
<dbReference type="HAMAP" id="MF_01393">
    <property type="entry name" value="ATP_synth_a_bact"/>
    <property type="match status" value="1"/>
</dbReference>
<comment type="subcellular location">
    <subcellularLocation>
        <location evidence="11 12">Cell membrane</location>
        <topology evidence="11 12">Multi-pass membrane protein</topology>
    </subcellularLocation>
    <subcellularLocation>
        <location evidence="1">Membrane</location>
        <topology evidence="1">Multi-pass membrane protein</topology>
    </subcellularLocation>
</comment>
<evidence type="ECO:0000256" key="10">
    <source>
        <dbReference type="ARBA" id="ARBA00023310"/>
    </source>
</evidence>
<dbReference type="PANTHER" id="PTHR42823">
    <property type="entry name" value="ATP SYNTHASE SUBUNIT A, CHLOROPLASTIC"/>
    <property type="match status" value="1"/>
</dbReference>
<name>A0ABW0BM65_9ACTN</name>
<sequence length="276" mass="30354">MIGLLLPLAADEPAIEIGHHVTREWNGWTFNIDTIASTLVAGGLVLLLGFLVKRHVTREPENYVPTKLQLIWEGVVGQVNKQVEDNLGRVHPFVAPLAICLFFFILFANWMELLPTKINDDTHLLVAPTADTNLTYALAAITMVSVWTYGIRQQGAGTYFKHFAQPFPILLPLNILEELIKPITLALRLFGNIFAGGIMLALIAMIPMYALWLPNILWKSFDAVIGVIQAFIFALLAVLYFAMAGGGHGEHDDDHAEHDAADADAAADEKTPALAH</sequence>
<keyword evidence="14" id="KW-1185">Reference proteome</keyword>
<reference evidence="14" key="1">
    <citation type="journal article" date="2019" name="Int. J. Syst. Evol. Microbiol.">
        <title>The Global Catalogue of Microorganisms (GCM) 10K type strain sequencing project: providing services to taxonomists for standard genome sequencing and annotation.</title>
        <authorList>
            <consortium name="The Broad Institute Genomics Platform"/>
            <consortium name="The Broad Institute Genome Sequencing Center for Infectious Disease"/>
            <person name="Wu L."/>
            <person name="Ma J."/>
        </authorList>
    </citation>
    <scope>NUCLEOTIDE SEQUENCE [LARGE SCALE GENOMIC DNA]</scope>
    <source>
        <strain evidence="14">DFY41</strain>
    </source>
</reference>
<feature type="transmembrane region" description="Helical" evidence="11">
    <location>
        <begin position="34"/>
        <end position="52"/>
    </location>
</feature>
<dbReference type="NCBIfam" id="TIGR01131">
    <property type="entry name" value="ATP_synt_6_or_A"/>
    <property type="match status" value="1"/>
</dbReference>
<evidence type="ECO:0000256" key="12">
    <source>
        <dbReference type="RuleBase" id="RU000483"/>
    </source>
</evidence>
<keyword evidence="11" id="KW-1003">Cell membrane</keyword>
<evidence type="ECO:0000256" key="1">
    <source>
        <dbReference type="ARBA" id="ARBA00004141"/>
    </source>
</evidence>
<dbReference type="PANTHER" id="PTHR42823:SF3">
    <property type="entry name" value="ATP SYNTHASE SUBUNIT A, CHLOROPLASTIC"/>
    <property type="match status" value="1"/>
</dbReference>
<dbReference type="Proteomes" id="UP001596087">
    <property type="component" value="Unassembled WGS sequence"/>
</dbReference>
<keyword evidence="7 11" id="KW-1133">Transmembrane helix</keyword>
<feature type="transmembrane region" description="Helical" evidence="11">
    <location>
        <begin position="133"/>
        <end position="151"/>
    </location>
</feature>
<keyword evidence="9 11" id="KW-0472">Membrane</keyword>
<comment type="caution">
    <text evidence="13">The sequence shown here is derived from an EMBL/GenBank/DDBJ whole genome shotgun (WGS) entry which is preliminary data.</text>
</comment>
<evidence type="ECO:0000256" key="5">
    <source>
        <dbReference type="ARBA" id="ARBA00022692"/>
    </source>
</evidence>
<evidence type="ECO:0000256" key="4">
    <source>
        <dbReference type="ARBA" id="ARBA00022547"/>
    </source>
</evidence>
<dbReference type="InterPro" id="IPR023011">
    <property type="entry name" value="ATP_synth_F0_asu_AS"/>
</dbReference>
<accession>A0ABW0BM65</accession>
<feature type="transmembrane region" description="Helical" evidence="11">
    <location>
        <begin position="93"/>
        <end position="113"/>
    </location>
</feature>
<dbReference type="Gene3D" id="1.20.120.220">
    <property type="entry name" value="ATP synthase, F0 complex, subunit A"/>
    <property type="match status" value="1"/>
</dbReference>
<dbReference type="InterPro" id="IPR035908">
    <property type="entry name" value="F0_ATP_A_sf"/>
</dbReference>
<dbReference type="SUPFAM" id="SSF81336">
    <property type="entry name" value="F1F0 ATP synthase subunit A"/>
    <property type="match status" value="1"/>
</dbReference>
<dbReference type="EMBL" id="JBHSKD010000024">
    <property type="protein sequence ID" value="MFC5178416.1"/>
    <property type="molecule type" value="Genomic_DNA"/>
</dbReference>
<keyword evidence="10 11" id="KW-0066">ATP synthesis</keyword>
<gene>
    <name evidence="11 13" type="primary">atpB</name>
    <name evidence="13" type="ORF">ACFPGP_17190</name>
</gene>
<dbReference type="CDD" id="cd00310">
    <property type="entry name" value="ATP-synt_Fo_a_6"/>
    <property type="match status" value="1"/>
</dbReference>
<evidence type="ECO:0000256" key="11">
    <source>
        <dbReference type="HAMAP-Rule" id="MF_01393"/>
    </source>
</evidence>
<evidence type="ECO:0000256" key="2">
    <source>
        <dbReference type="ARBA" id="ARBA00006810"/>
    </source>
</evidence>